<evidence type="ECO:0000313" key="1">
    <source>
        <dbReference type="EMBL" id="MBK7677185.1"/>
    </source>
</evidence>
<proteinExistence type="predicted"/>
<evidence type="ECO:0000313" key="2">
    <source>
        <dbReference type="Proteomes" id="UP000697998"/>
    </source>
</evidence>
<reference evidence="1 2" key="1">
    <citation type="submission" date="2020-10" db="EMBL/GenBank/DDBJ databases">
        <title>Connecting structure to function with the recovery of over 1000 high-quality activated sludge metagenome-assembled genomes encoding full-length rRNA genes using long-read sequencing.</title>
        <authorList>
            <person name="Singleton C.M."/>
            <person name="Petriglieri F."/>
            <person name="Kristensen J.M."/>
            <person name="Kirkegaard R.H."/>
            <person name="Michaelsen T.Y."/>
            <person name="Andersen M.H."/>
            <person name="Karst S.M."/>
            <person name="Dueholm M.S."/>
            <person name="Nielsen P.H."/>
            <person name="Albertsen M."/>
        </authorList>
    </citation>
    <scope>NUCLEOTIDE SEQUENCE [LARGE SCALE GENOMIC DNA]</scope>
    <source>
        <strain evidence="1">EsbW_18-Q3-R4-48_BATAC.285</strain>
    </source>
</reference>
<protein>
    <submittedName>
        <fullName evidence="1">Biliverdin-producing heme oxygenase</fullName>
    </submittedName>
</protein>
<name>A0A935Q194_9PROT</name>
<comment type="caution">
    <text evidence="1">The sequence shown here is derived from an EMBL/GenBank/DDBJ whole genome shotgun (WGS) entry which is preliminary data.</text>
</comment>
<accession>A0A935Q194</accession>
<organism evidence="1 2">
    <name type="scientific">Candidatus Accumulibacter proximus</name>
    <dbReference type="NCBI Taxonomy" id="2954385"/>
    <lineage>
        <taxon>Bacteria</taxon>
        <taxon>Pseudomonadati</taxon>
        <taxon>Pseudomonadota</taxon>
        <taxon>Betaproteobacteria</taxon>
        <taxon>Candidatus Accumulibacter</taxon>
    </lineage>
</organism>
<dbReference type="EMBL" id="JADJMH010000034">
    <property type="protein sequence ID" value="MBK7677185.1"/>
    <property type="molecule type" value="Genomic_DNA"/>
</dbReference>
<sequence length="199" mass="22103">MFLKRLRQATSGRHRALECQLPLLDPRLSRQSYHRIVSRFFGYYEPLEARLLSLPWWHEIGVDYAAERRKTPRLESDLIALGETPEALARLPRCAELPAVASIPQVFGCLYVIEGATLGGQLIGRHLQAHLGLSPASGAAFFNGYGVQTGRRWQAFGATLTALVQRTGGEDDIIASANDTFATIDEWLFPTSGTRATHR</sequence>
<dbReference type="SUPFAM" id="SSF48613">
    <property type="entry name" value="Heme oxygenase-like"/>
    <property type="match status" value="1"/>
</dbReference>
<dbReference type="Pfam" id="PF01126">
    <property type="entry name" value="Heme_oxygenase"/>
    <property type="match status" value="1"/>
</dbReference>
<gene>
    <name evidence="1" type="ORF">IPJ27_21885</name>
</gene>
<dbReference type="GO" id="GO:0004392">
    <property type="term" value="F:heme oxygenase (decyclizing) activity"/>
    <property type="evidence" value="ECO:0007669"/>
    <property type="project" value="InterPro"/>
</dbReference>
<dbReference type="InterPro" id="IPR016053">
    <property type="entry name" value="Haem_Oase-like"/>
</dbReference>
<dbReference type="AlphaFoldDB" id="A0A935Q194"/>
<dbReference type="Gene3D" id="1.20.910.10">
    <property type="entry name" value="Heme oxygenase-like"/>
    <property type="match status" value="1"/>
</dbReference>
<dbReference type="InterPro" id="IPR016084">
    <property type="entry name" value="Haem_Oase-like_multi-hlx"/>
</dbReference>
<dbReference type="CDD" id="cd19166">
    <property type="entry name" value="HemeO-bac"/>
    <property type="match status" value="1"/>
</dbReference>
<dbReference type="GO" id="GO:0006788">
    <property type="term" value="P:heme oxidation"/>
    <property type="evidence" value="ECO:0007669"/>
    <property type="project" value="InterPro"/>
</dbReference>
<dbReference type="Proteomes" id="UP000697998">
    <property type="component" value="Unassembled WGS sequence"/>
</dbReference>